<dbReference type="AlphaFoldDB" id="A0A9N9IV18"/>
<comment type="caution">
    <text evidence="1">The sequence shown here is derived from an EMBL/GenBank/DDBJ whole genome shotgun (WGS) entry which is preliminary data.</text>
</comment>
<accession>A0A9N9IV18</accession>
<evidence type="ECO:0000313" key="1">
    <source>
        <dbReference type="EMBL" id="CAG8752808.1"/>
    </source>
</evidence>
<evidence type="ECO:0000313" key="2">
    <source>
        <dbReference type="Proteomes" id="UP000789405"/>
    </source>
</evidence>
<protein>
    <submittedName>
        <fullName evidence="1">21011_t:CDS:1</fullName>
    </submittedName>
</protein>
<keyword evidence="2" id="KW-1185">Reference proteome</keyword>
<proteinExistence type="predicted"/>
<dbReference type="Proteomes" id="UP000789405">
    <property type="component" value="Unassembled WGS sequence"/>
</dbReference>
<gene>
    <name evidence="1" type="ORF">DERYTH_LOCUS17059</name>
</gene>
<dbReference type="EMBL" id="CAJVPY010015622">
    <property type="protein sequence ID" value="CAG8752808.1"/>
    <property type="molecule type" value="Genomic_DNA"/>
</dbReference>
<name>A0A9N9IV18_9GLOM</name>
<organism evidence="1 2">
    <name type="scientific">Dentiscutata erythropus</name>
    <dbReference type="NCBI Taxonomy" id="1348616"/>
    <lineage>
        <taxon>Eukaryota</taxon>
        <taxon>Fungi</taxon>
        <taxon>Fungi incertae sedis</taxon>
        <taxon>Mucoromycota</taxon>
        <taxon>Glomeromycotina</taxon>
        <taxon>Glomeromycetes</taxon>
        <taxon>Diversisporales</taxon>
        <taxon>Gigasporaceae</taxon>
        <taxon>Dentiscutata</taxon>
    </lineage>
</organism>
<reference evidence="1" key="1">
    <citation type="submission" date="2021-06" db="EMBL/GenBank/DDBJ databases">
        <authorList>
            <person name="Kallberg Y."/>
            <person name="Tangrot J."/>
            <person name="Rosling A."/>
        </authorList>
    </citation>
    <scope>NUCLEOTIDE SEQUENCE</scope>
    <source>
        <strain evidence="1">MA453B</strain>
    </source>
</reference>
<sequence length="59" mass="6288">MEVLLDRALKALFEVIASGDILDKECRLGDLVGGCAGPGYRHLCGIVNARAVIYIGVWG</sequence>
<feature type="non-terminal residue" evidence="1">
    <location>
        <position position="59"/>
    </location>
</feature>